<name>A0ABP8H7F3_9SPHI</name>
<evidence type="ECO:0000256" key="2">
    <source>
        <dbReference type="ARBA" id="ARBA00011901"/>
    </source>
</evidence>
<gene>
    <name evidence="7" type="ORF">GCM10023149_43210</name>
</gene>
<keyword evidence="5" id="KW-0472">Membrane</keyword>
<evidence type="ECO:0000259" key="6">
    <source>
        <dbReference type="SMART" id="SM00644"/>
    </source>
</evidence>
<reference evidence="8" key="1">
    <citation type="journal article" date="2019" name="Int. J. Syst. Evol. Microbiol.">
        <title>The Global Catalogue of Microorganisms (GCM) 10K type strain sequencing project: providing services to taxonomists for standard genome sequencing and annotation.</title>
        <authorList>
            <consortium name="The Broad Institute Genomics Platform"/>
            <consortium name="The Broad Institute Genome Sequencing Center for Infectious Disease"/>
            <person name="Wu L."/>
            <person name="Ma J."/>
        </authorList>
    </citation>
    <scope>NUCLEOTIDE SEQUENCE [LARGE SCALE GENOMIC DNA]</scope>
    <source>
        <strain evidence="8">JCM 17705</strain>
    </source>
</reference>
<dbReference type="InterPro" id="IPR002502">
    <property type="entry name" value="Amidase_domain"/>
</dbReference>
<evidence type="ECO:0000256" key="4">
    <source>
        <dbReference type="ARBA" id="ARBA00023316"/>
    </source>
</evidence>
<keyword evidence="3" id="KW-0378">Hydrolase</keyword>
<accession>A0ABP8H7F3</accession>
<comment type="catalytic activity">
    <reaction evidence="1">
        <text>Hydrolyzes the link between N-acetylmuramoyl residues and L-amino acid residues in certain cell-wall glycopeptides.</text>
        <dbReference type="EC" id="3.5.1.28"/>
    </reaction>
</comment>
<dbReference type="Pfam" id="PF01510">
    <property type="entry name" value="Amidase_2"/>
    <property type="match status" value="1"/>
</dbReference>
<dbReference type="CDD" id="cd06583">
    <property type="entry name" value="PGRP"/>
    <property type="match status" value="1"/>
</dbReference>
<dbReference type="PANTHER" id="PTHR30417">
    <property type="entry name" value="N-ACETYLMURAMOYL-L-ALANINE AMIDASE AMID"/>
    <property type="match status" value="1"/>
</dbReference>
<feature type="transmembrane region" description="Helical" evidence="5">
    <location>
        <begin position="43"/>
        <end position="64"/>
    </location>
</feature>
<protein>
    <recommendedName>
        <fullName evidence="2">N-acetylmuramoyl-L-alanine amidase</fullName>
        <ecNumber evidence="2">3.5.1.28</ecNumber>
    </recommendedName>
</protein>
<sequence length="321" mass="35258">MKDQPITNNDIDSNDLQKIKLQNEIDLQRLDLKLKEKELTKKTTFSSTFVTILVAVIGLIGAAFSSSLQRKNELEIEEKKFQYGIYAKAFESGDSVNVAKILDFYIKAGLLPGEKGKYAKLIKEGKGDEIPTTYNTTKYPDIYKGVTVPTVNKATHFLVNNNFLEGMGTTYNLSAKVRQGLNKDTVKAIVLHYTGGGSFASAANIMTDTAFAVTASTHILIDKTGKVVQLVPFNYVAFHTGMSDATLKITNGNSIGVMFVNDGKEKYTDAQINAGIEICQALLKAYPIKYIVAHSEIARPVGRKTDPGPLFPIDKFKALVK</sequence>
<keyword evidence="5" id="KW-1133">Transmembrane helix</keyword>
<proteinExistence type="predicted"/>
<dbReference type="SMART" id="SM00644">
    <property type="entry name" value="Ami_2"/>
    <property type="match status" value="1"/>
</dbReference>
<keyword evidence="4" id="KW-0961">Cell wall biogenesis/degradation</keyword>
<dbReference type="SUPFAM" id="SSF55846">
    <property type="entry name" value="N-acetylmuramoyl-L-alanine amidase-like"/>
    <property type="match status" value="1"/>
</dbReference>
<dbReference type="Proteomes" id="UP001500582">
    <property type="component" value="Unassembled WGS sequence"/>
</dbReference>
<dbReference type="InterPro" id="IPR051206">
    <property type="entry name" value="NAMLAA_amidase_2"/>
</dbReference>
<dbReference type="PANTHER" id="PTHR30417:SF1">
    <property type="entry name" value="N-ACETYLMURAMOYL-L-ALANINE AMIDASE AMID"/>
    <property type="match status" value="1"/>
</dbReference>
<dbReference type="RefSeq" id="WP_345213263.1">
    <property type="nucleotide sequence ID" value="NZ_BAABFT010000015.1"/>
</dbReference>
<organism evidence="7 8">
    <name type="scientific">Mucilaginibacter gynuensis</name>
    <dbReference type="NCBI Taxonomy" id="1302236"/>
    <lineage>
        <taxon>Bacteria</taxon>
        <taxon>Pseudomonadati</taxon>
        <taxon>Bacteroidota</taxon>
        <taxon>Sphingobacteriia</taxon>
        <taxon>Sphingobacteriales</taxon>
        <taxon>Sphingobacteriaceae</taxon>
        <taxon>Mucilaginibacter</taxon>
    </lineage>
</organism>
<dbReference type="Gene3D" id="3.40.80.10">
    <property type="entry name" value="Peptidoglycan recognition protein-like"/>
    <property type="match status" value="1"/>
</dbReference>
<dbReference type="InterPro" id="IPR036505">
    <property type="entry name" value="Amidase/PGRP_sf"/>
</dbReference>
<evidence type="ECO:0000313" key="7">
    <source>
        <dbReference type="EMBL" id="GAA4335298.1"/>
    </source>
</evidence>
<evidence type="ECO:0000313" key="8">
    <source>
        <dbReference type="Proteomes" id="UP001500582"/>
    </source>
</evidence>
<evidence type="ECO:0000256" key="5">
    <source>
        <dbReference type="SAM" id="Phobius"/>
    </source>
</evidence>
<keyword evidence="5" id="KW-0812">Transmembrane</keyword>
<evidence type="ECO:0000256" key="1">
    <source>
        <dbReference type="ARBA" id="ARBA00001561"/>
    </source>
</evidence>
<keyword evidence="8" id="KW-1185">Reference proteome</keyword>
<dbReference type="EMBL" id="BAABFT010000015">
    <property type="protein sequence ID" value="GAA4335298.1"/>
    <property type="molecule type" value="Genomic_DNA"/>
</dbReference>
<feature type="domain" description="N-acetylmuramoyl-L-alanine amidase" evidence="6">
    <location>
        <begin position="175"/>
        <end position="308"/>
    </location>
</feature>
<evidence type="ECO:0000256" key="3">
    <source>
        <dbReference type="ARBA" id="ARBA00022801"/>
    </source>
</evidence>
<comment type="caution">
    <text evidence="7">The sequence shown here is derived from an EMBL/GenBank/DDBJ whole genome shotgun (WGS) entry which is preliminary data.</text>
</comment>
<dbReference type="EC" id="3.5.1.28" evidence="2"/>